<accession>A0A6I2M7J7</accession>
<protein>
    <recommendedName>
        <fullName evidence="3">TATA-box binding protein</fullName>
    </recommendedName>
</protein>
<proteinExistence type="predicted"/>
<evidence type="ECO:0000313" key="2">
    <source>
        <dbReference type="Proteomes" id="UP000441585"/>
    </source>
</evidence>
<name>A0A6I2M7J7_9BACI</name>
<dbReference type="SUPFAM" id="SSF143842">
    <property type="entry name" value="YwmB-like"/>
    <property type="match status" value="1"/>
</dbReference>
<dbReference type="Gene3D" id="3.30.2030.10">
    <property type="entry name" value="YwmB-like"/>
    <property type="match status" value="1"/>
</dbReference>
<dbReference type="EMBL" id="WKKF01000002">
    <property type="protein sequence ID" value="MRX54225.1"/>
    <property type="molecule type" value="Genomic_DNA"/>
</dbReference>
<dbReference type="AlphaFoldDB" id="A0A6I2M7J7"/>
<keyword evidence="2" id="KW-1185">Reference proteome</keyword>
<dbReference type="Pfam" id="PF08680">
    <property type="entry name" value="DUF1779"/>
    <property type="match status" value="1"/>
</dbReference>
<dbReference type="InterPro" id="IPR036209">
    <property type="entry name" value="YwmB-like_sf"/>
</dbReference>
<dbReference type="InterPro" id="IPR014794">
    <property type="entry name" value="DUF1779"/>
</dbReference>
<evidence type="ECO:0000313" key="1">
    <source>
        <dbReference type="EMBL" id="MRX54225.1"/>
    </source>
</evidence>
<organism evidence="1 2">
    <name type="scientific">Metabacillus idriensis</name>
    <dbReference type="NCBI Taxonomy" id="324768"/>
    <lineage>
        <taxon>Bacteria</taxon>
        <taxon>Bacillati</taxon>
        <taxon>Bacillota</taxon>
        <taxon>Bacilli</taxon>
        <taxon>Bacillales</taxon>
        <taxon>Bacillaceae</taxon>
        <taxon>Metabacillus</taxon>
    </lineage>
</organism>
<comment type="caution">
    <text evidence="1">The sequence shown here is derived from an EMBL/GenBank/DDBJ whole genome shotgun (WGS) entry which is preliminary data.</text>
</comment>
<dbReference type="Proteomes" id="UP000441585">
    <property type="component" value="Unassembled WGS sequence"/>
</dbReference>
<gene>
    <name evidence="1" type="ORF">GJU41_09595</name>
</gene>
<reference evidence="1 2" key="1">
    <citation type="submission" date="2019-11" db="EMBL/GenBank/DDBJ databases">
        <title>Bacillus idriensis genome.</title>
        <authorList>
            <person name="Konopka E.N."/>
            <person name="Newman J.D."/>
        </authorList>
    </citation>
    <scope>NUCLEOTIDE SEQUENCE [LARGE SCALE GENOMIC DNA]</scope>
    <source>
        <strain evidence="1 2">DSM 19097</strain>
    </source>
</reference>
<dbReference type="Gene3D" id="3.30.360.40">
    <property type="entry name" value="YwmB-like"/>
    <property type="match status" value="1"/>
</dbReference>
<sequence length="270" mass="30106">MTTFSTYTPFSNGNNVTKERTWVTMKKVSLAIIIFLLFLTGTAVAQAIGSDKKEAEIGTIVEGMEAQGIDVKKWSMYSKKMISAEDQSFEELTKLLQTQFRHYKWSNERADGKLHKASGIFFNEKTGFTEKLQIQSTDTNGQKQSYILYELSGEGSGKNWTQLYEYAQAHSFDIFHENPTIFTCVNGQLDDKMSSVLQLKVNGLLKQFNAVPVEQLKEESFISVSALTSDWDQLIPTDEGSMNIQIALRGAGLGGNTSVTVGTPIITSEY</sequence>
<evidence type="ECO:0008006" key="3">
    <source>
        <dbReference type="Google" id="ProtNLM"/>
    </source>
</evidence>